<evidence type="ECO:0000313" key="2">
    <source>
        <dbReference type="Proteomes" id="UP000033956"/>
    </source>
</evidence>
<gene>
    <name evidence="1" type="ORF">RS81_00997</name>
</gene>
<dbReference type="PATRIC" id="fig|92835.4.peg.1017"/>
<dbReference type="STRING" id="92835.RS81_00997"/>
<name>A0A0M2HFJ5_9MICO</name>
<reference evidence="1 2" key="1">
    <citation type="submission" date="2015-02" db="EMBL/GenBank/DDBJ databases">
        <title>Draft genome sequences of ten Microbacterium spp. with emphasis on heavy metal contaminated environments.</title>
        <authorList>
            <person name="Corretto E."/>
        </authorList>
    </citation>
    <scope>NUCLEOTIDE SEQUENCE [LARGE SCALE GENOMIC DNA]</scope>
    <source>
        <strain evidence="1 2">DSM 12510</strain>
    </source>
</reference>
<accession>A0A0M2HFJ5</accession>
<dbReference type="InterPro" id="IPR038396">
    <property type="entry name" value="SpoIIAA-like_sf"/>
</dbReference>
<dbReference type="InterPro" id="IPR036513">
    <property type="entry name" value="STAS_dom_sf"/>
</dbReference>
<dbReference type="EMBL" id="JYIZ01000039">
    <property type="protein sequence ID" value="KJL43033.1"/>
    <property type="molecule type" value="Genomic_DNA"/>
</dbReference>
<evidence type="ECO:0008006" key="3">
    <source>
        <dbReference type="Google" id="ProtNLM"/>
    </source>
</evidence>
<dbReference type="Pfam" id="PF11964">
    <property type="entry name" value="SpoIIAA-like"/>
    <property type="match status" value="1"/>
</dbReference>
<dbReference type="OrthoDB" id="4729899at2"/>
<organism evidence="1 2">
    <name type="scientific">Microbacterium terrae</name>
    <dbReference type="NCBI Taxonomy" id="69369"/>
    <lineage>
        <taxon>Bacteria</taxon>
        <taxon>Bacillati</taxon>
        <taxon>Actinomycetota</taxon>
        <taxon>Actinomycetes</taxon>
        <taxon>Micrococcales</taxon>
        <taxon>Microbacteriaceae</taxon>
        <taxon>Microbacterium</taxon>
    </lineage>
</organism>
<protein>
    <recommendedName>
        <fullName evidence="3">STAS/SEC14 domain-containing protein</fullName>
    </recommendedName>
</protein>
<dbReference type="Proteomes" id="UP000033956">
    <property type="component" value="Unassembled WGS sequence"/>
</dbReference>
<dbReference type="SUPFAM" id="SSF52091">
    <property type="entry name" value="SpoIIaa-like"/>
    <property type="match status" value="1"/>
</dbReference>
<dbReference type="RefSeq" id="WP_045274953.1">
    <property type="nucleotide sequence ID" value="NZ_BAAAUP010000003.1"/>
</dbReference>
<evidence type="ECO:0000313" key="1">
    <source>
        <dbReference type="EMBL" id="KJL43033.1"/>
    </source>
</evidence>
<keyword evidence="2" id="KW-1185">Reference proteome</keyword>
<sequence length="121" mass="12783">MLTEIPDLPSGAVGFRVGGEVTVDEYRDVVETRIAEAARAGGPIDVVAVIDDVAGFEPGVALRDAALGLRDRHEWGRLAIVSDHEGLAFAVGMLTAFTRLDVRVFAAADEAAAIAWISHTV</sequence>
<proteinExistence type="predicted"/>
<dbReference type="Gene3D" id="3.40.50.10600">
    <property type="entry name" value="SpoIIaa-like domains"/>
    <property type="match status" value="1"/>
</dbReference>
<comment type="caution">
    <text evidence="1">The sequence shown here is derived from an EMBL/GenBank/DDBJ whole genome shotgun (WGS) entry which is preliminary data.</text>
</comment>
<dbReference type="AlphaFoldDB" id="A0A0M2HFJ5"/>
<dbReference type="InterPro" id="IPR021866">
    <property type="entry name" value="SpoIIAA-like"/>
</dbReference>